<reference evidence="1 2" key="1">
    <citation type="submission" date="2013-12" db="EMBL/GenBank/DDBJ databases">
        <title>Comparative genomics of Petrotoga isolates.</title>
        <authorList>
            <person name="Nesbo C.L."/>
            <person name="Charchuk R."/>
            <person name="Chow K."/>
        </authorList>
    </citation>
    <scope>NUCLEOTIDE SEQUENCE [LARGE SCALE GENOMIC DNA]</scope>
    <source>
        <strain evidence="1 2">DSM 14811</strain>
    </source>
</reference>
<dbReference type="AlphaFoldDB" id="A0A2K1PBP9"/>
<organism evidence="1 2">
    <name type="scientific">Petrotoga mexicana DSM 14811</name>
    <dbReference type="NCBI Taxonomy" id="1122954"/>
    <lineage>
        <taxon>Bacteria</taxon>
        <taxon>Thermotogati</taxon>
        <taxon>Thermotogota</taxon>
        <taxon>Thermotogae</taxon>
        <taxon>Petrotogales</taxon>
        <taxon>Petrotogaceae</taxon>
        <taxon>Petrotoga</taxon>
    </lineage>
</organism>
<evidence type="ECO:0000313" key="1">
    <source>
        <dbReference type="EMBL" id="PNS00230.1"/>
    </source>
</evidence>
<accession>A0A2K1PBP9</accession>
<name>A0A2K1PBP9_9BACT</name>
<proteinExistence type="predicted"/>
<gene>
    <name evidence="1" type="ORF">X927_03580</name>
</gene>
<evidence type="ECO:0000313" key="2">
    <source>
        <dbReference type="Proteomes" id="UP000236604"/>
    </source>
</evidence>
<dbReference type="EMBL" id="AZRN01000012">
    <property type="protein sequence ID" value="PNS00230.1"/>
    <property type="molecule type" value="Genomic_DNA"/>
</dbReference>
<protein>
    <submittedName>
        <fullName evidence="1">Uncharacterized protein</fullName>
    </submittedName>
</protein>
<dbReference type="Proteomes" id="UP000236604">
    <property type="component" value="Unassembled WGS sequence"/>
</dbReference>
<sequence length="48" mass="5564">MDEGASPLMNTFLKALTLRFIIYSHPPPSEDKFLIHLGQKLGQFWVKF</sequence>
<keyword evidence="2" id="KW-1185">Reference proteome</keyword>
<comment type="caution">
    <text evidence="1">The sequence shown here is derived from an EMBL/GenBank/DDBJ whole genome shotgun (WGS) entry which is preliminary data.</text>
</comment>